<keyword evidence="6" id="KW-0472">Membrane</keyword>
<sequence length="621" mass="67982">MRSLIPLSLLLTIFDYPVYGLIFPFDVRFAGDATTSLTRRSSAPLRNIGNAQYVGNISVAGTTLPVLLDTGSSDLWVNFPGTVPTSNMKDTGASVTLSYAVGKAAGDVYTAPVSIGNITMQDQAFLYVNDTSTFTSDIHAQGYDGLLGLGPNQSSVILKKLKKDASANTLLQRIFQADTSSSNYITLLLNRKNDPGQNMTGQFTVSEVVPGFENITSMPKLDVETVNKLLKSDQHWQALTDKNIGIIGPDGNPIDISSIVPSAPDGQLVAVVDSGYTFSQVPRDVSDAIYGRVQGAVYDSKNEYWLVPCGQYLNVSFNLGGKNYPIHPLDLVDNNFGIVDSSGKQVCIGAFQPITSAFSLLGHYDMILGMSFLRNAYMLLDFGDWIGESNDQDHPYIQLASIVNSAAARQDFVQVRLGGTDTISDPKWALLPADQMQHSPVSEEEKKKKYQEMVLSRWPYIFVGCLVFVLLVIGLLIWKCCCKRKQKNAKKTLEMEAGGLGGYDNKKKGGFFSKLQGKRESYVPLETPNRSMADLNNNNNQSTADFTSPSYPSQPRMSSASQGVPSPHGSHSAHYSQNYDQNASTNSLQAYPDQYPSYYPQQQQQQGGYGYSDAHGYQGQR</sequence>
<dbReference type="GO" id="GO:0004190">
    <property type="term" value="F:aspartic-type endopeptidase activity"/>
    <property type="evidence" value="ECO:0007669"/>
    <property type="project" value="UniProtKB-KW"/>
</dbReference>
<feature type="compositionally biased region" description="Polar residues" evidence="5">
    <location>
        <begin position="528"/>
        <end position="564"/>
    </location>
</feature>
<evidence type="ECO:0000256" key="4">
    <source>
        <dbReference type="RuleBase" id="RU000454"/>
    </source>
</evidence>
<evidence type="ECO:0000313" key="9">
    <source>
        <dbReference type="Proteomes" id="UP000807469"/>
    </source>
</evidence>
<comment type="similarity">
    <text evidence="1 4">Belongs to the peptidase A1 family.</text>
</comment>
<dbReference type="GO" id="GO:0006508">
    <property type="term" value="P:proteolysis"/>
    <property type="evidence" value="ECO:0007669"/>
    <property type="project" value="UniProtKB-KW"/>
</dbReference>
<feature type="active site" evidence="3">
    <location>
        <position position="273"/>
    </location>
</feature>
<dbReference type="EMBL" id="MU155153">
    <property type="protein sequence ID" value="KAF9483493.1"/>
    <property type="molecule type" value="Genomic_DNA"/>
</dbReference>
<dbReference type="Proteomes" id="UP000807469">
    <property type="component" value="Unassembled WGS sequence"/>
</dbReference>
<keyword evidence="2 4" id="KW-0064">Aspartyl protease</keyword>
<feature type="compositionally biased region" description="Polar residues" evidence="5">
    <location>
        <begin position="573"/>
        <end position="588"/>
    </location>
</feature>
<dbReference type="PRINTS" id="PR00792">
    <property type="entry name" value="PEPSIN"/>
</dbReference>
<dbReference type="InterPro" id="IPR001969">
    <property type="entry name" value="Aspartic_peptidase_AS"/>
</dbReference>
<dbReference type="Gene3D" id="2.40.70.10">
    <property type="entry name" value="Acid Proteases"/>
    <property type="match status" value="2"/>
</dbReference>
<evidence type="ECO:0000256" key="5">
    <source>
        <dbReference type="SAM" id="MobiDB-lite"/>
    </source>
</evidence>
<gene>
    <name evidence="8" type="ORF">BDN70DRAFT_799701</name>
</gene>
<keyword evidence="6" id="KW-1133">Transmembrane helix</keyword>
<feature type="domain" description="Peptidase A1" evidence="7">
    <location>
        <begin position="53"/>
        <end position="400"/>
    </location>
</feature>
<keyword evidence="9" id="KW-1185">Reference proteome</keyword>
<evidence type="ECO:0000313" key="8">
    <source>
        <dbReference type="EMBL" id="KAF9483493.1"/>
    </source>
</evidence>
<dbReference type="PROSITE" id="PS51767">
    <property type="entry name" value="PEPTIDASE_A1"/>
    <property type="match status" value="1"/>
</dbReference>
<proteinExistence type="inferred from homology"/>
<evidence type="ECO:0000259" key="7">
    <source>
        <dbReference type="PROSITE" id="PS51767"/>
    </source>
</evidence>
<dbReference type="InterPro" id="IPR034164">
    <property type="entry name" value="Pepsin-like_dom"/>
</dbReference>
<evidence type="ECO:0000256" key="2">
    <source>
        <dbReference type="ARBA" id="ARBA00022750"/>
    </source>
</evidence>
<dbReference type="CDD" id="cd05471">
    <property type="entry name" value="pepsin_like"/>
    <property type="match status" value="1"/>
</dbReference>
<feature type="region of interest" description="Disordered" evidence="5">
    <location>
        <begin position="526"/>
        <end position="621"/>
    </location>
</feature>
<keyword evidence="6" id="KW-0812">Transmembrane</keyword>
<dbReference type="Pfam" id="PF00026">
    <property type="entry name" value="Asp"/>
    <property type="match status" value="1"/>
</dbReference>
<name>A0A9P5ZAA5_9AGAR</name>
<dbReference type="InterPro" id="IPR033121">
    <property type="entry name" value="PEPTIDASE_A1"/>
</dbReference>
<feature type="active site" evidence="3">
    <location>
        <position position="69"/>
    </location>
</feature>
<accession>A0A9P5ZAA5</accession>
<evidence type="ECO:0000256" key="6">
    <source>
        <dbReference type="SAM" id="Phobius"/>
    </source>
</evidence>
<feature type="compositionally biased region" description="Low complexity" evidence="5">
    <location>
        <begin position="589"/>
        <end position="614"/>
    </location>
</feature>
<dbReference type="InterPro" id="IPR021109">
    <property type="entry name" value="Peptidase_aspartic_dom_sf"/>
</dbReference>
<keyword evidence="4" id="KW-0645">Protease</keyword>
<dbReference type="InterPro" id="IPR001461">
    <property type="entry name" value="Aspartic_peptidase_A1"/>
</dbReference>
<keyword evidence="4" id="KW-0378">Hydrolase</keyword>
<organism evidence="8 9">
    <name type="scientific">Pholiota conissans</name>
    <dbReference type="NCBI Taxonomy" id="109636"/>
    <lineage>
        <taxon>Eukaryota</taxon>
        <taxon>Fungi</taxon>
        <taxon>Dikarya</taxon>
        <taxon>Basidiomycota</taxon>
        <taxon>Agaricomycotina</taxon>
        <taxon>Agaricomycetes</taxon>
        <taxon>Agaricomycetidae</taxon>
        <taxon>Agaricales</taxon>
        <taxon>Agaricineae</taxon>
        <taxon>Strophariaceae</taxon>
        <taxon>Pholiota</taxon>
    </lineage>
</organism>
<dbReference type="SUPFAM" id="SSF50630">
    <property type="entry name" value="Acid proteases"/>
    <property type="match status" value="1"/>
</dbReference>
<dbReference type="PROSITE" id="PS00141">
    <property type="entry name" value="ASP_PROTEASE"/>
    <property type="match status" value="1"/>
</dbReference>
<feature type="transmembrane region" description="Helical" evidence="6">
    <location>
        <begin position="458"/>
        <end position="478"/>
    </location>
</feature>
<dbReference type="AlphaFoldDB" id="A0A9P5ZAA5"/>
<evidence type="ECO:0000256" key="3">
    <source>
        <dbReference type="PIRSR" id="PIRSR601461-1"/>
    </source>
</evidence>
<evidence type="ECO:0000256" key="1">
    <source>
        <dbReference type="ARBA" id="ARBA00007447"/>
    </source>
</evidence>
<dbReference type="OrthoDB" id="15189at2759"/>
<dbReference type="PANTHER" id="PTHR47966">
    <property type="entry name" value="BETA-SITE APP-CLEAVING ENZYME, ISOFORM A-RELATED"/>
    <property type="match status" value="1"/>
</dbReference>
<comment type="caution">
    <text evidence="8">The sequence shown here is derived from an EMBL/GenBank/DDBJ whole genome shotgun (WGS) entry which is preliminary data.</text>
</comment>
<reference evidence="8" key="1">
    <citation type="submission" date="2020-11" db="EMBL/GenBank/DDBJ databases">
        <authorList>
            <consortium name="DOE Joint Genome Institute"/>
            <person name="Ahrendt S."/>
            <person name="Riley R."/>
            <person name="Andreopoulos W."/>
            <person name="Labutti K."/>
            <person name="Pangilinan J."/>
            <person name="Ruiz-Duenas F.J."/>
            <person name="Barrasa J.M."/>
            <person name="Sanchez-Garcia M."/>
            <person name="Camarero S."/>
            <person name="Miyauchi S."/>
            <person name="Serrano A."/>
            <person name="Linde D."/>
            <person name="Babiker R."/>
            <person name="Drula E."/>
            <person name="Ayuso-Fernandez I."/>
            <person name="Pacheco R."/>
            <person name="Padilla G."/>
            <person name="Ferreira P."/>
            <person name="Barriuso J."/>
            <person name="Kellner H."/>
            <person name="Castanera R."/>
            <person name="Alfaro M."/>
            <person name="Ramirez L."/>
            <person name="Pisabarro A.G."/>
            <person name="Kuo A."/>
            <person name="Tritt A."/>
            <person name="Lipzen A."/>
            <person name="He G."/>
            <person name="Yan M."/>
            <person name="Ng V."/>
            <person name="Cullen D."/>
            <person name="Martin F."/>
            <person name="Rosso M.-N."/>
            <person name="Henrissat B."/>
            <person name="Hibbett D."/>
            <person name="Martinez A.T."/>
            <person name="Grigoriev I.V."/>
        </authorList>
    </citation>
    <scope>NUCLEOTIDE SEQUENCE</scope>
    <source>
        <strain evidence="8">CIRM-BRFM 674</strain>
    </source>
</reference>
<dbReference type="PANTHER" id="PTHR47966:SF73">
    <property type="entry name" value="PEPTIDASE A1 DOMAIN-CONTAINING PROTEIN"/>
    <property type="match status" value="1"/>
</dbReference>
<protein>
    <submittedName>
        <fullName evidence="8">Aspartic peptidase A1</fullName>
    </submittedName>
</protein>